<evidence type="ECO:0000313" key="1">
    <source>
        <dbReference type="EMBL" id="KAA3437085.1"/>
    </source>
</evidence>
<dbReference type="RefSeq" id="WP_149093026.1">
    <property type="nucleotide sequence ID" value="NZ_VKKY01000003.1"/>
</dbReference>
<comment type="caution">
    <text evidence="1">The sequence shown here is derived from an EMBL/GenBank/DDBJ whole genome shotgun (WGS) entry which is preliminary data.</text>
</comment>
<dbReference type="EMBL" id="VKKY01000003">
    <property type="protein sequence ID" value="KAA3437085.1"/>
    <property type="molecule type" value="Genomic_DNA"/>
</dbReference>
<gene>
    <name evidence="1" type="ORF">FOA19_22200</name>
</gene>
<proteinExistence type="predicted"/>
<sequence length="318" mass="37751">MNGMYRTCTKCGIAKVEETEFTNRSSKNNLKRSVCKICEAEYLRMKRAPKLQAKREAKERVRLEALASPVKRCTGCLEEKPKSEFNKAKSGIGGLTAWCKACYRKWVEDNKTHLFYKGREYREKNKETLKEKKREYAKTEKSRQQRKEYILQRPELKKRISNKYARNNREKVKEIGKRCFHKNPEKYRKYSREYMRNKMKTDPSFAVECRLRSRIISALKTTGARKAAKTMELLGCSIGEFRSHLEKLFKPGMSWENRGEWHIDHIIPCASFDLTDPEQQKVCFHFMNLQPLWWRENIIKKDKIKEPVQMSIPLQFGL</sequence>
<reference evidence="1 2" key="1">
    <citation type="submission" date="2019-07" db="EMBL/GenBank/DDBJ databases">
        <title>Rufibacter sp. nov., isolated from lake sediment.</title>
        <authorList>
            <person name="Qu J.-H."/>
        </authorList>
    </citation>
    <scope>NUCLEOTIDE SEQUENCE [LARGE SCALE GENOMIC DNA]</scope>
    <source>
        <strain evidence="1 2">NBS58-1</strain>
    </source>
</reference>
<keyword evidence="2" id="KW-1185">Reference proteome</keyword>
<evidence type="ECO:0000313" key="2">
    <source>
        <dbReference type="Proteomes" id="UP000324133"/>
    </source>
</evidence>
<dbReference type="Proteomes" id="UP000324133">
    <property type="component" value="Unassembled WGS sequence"/>
</dbReference>
<accession>A0A5B6TAY0</accession>
<name>A0A5B6TAY0_9BACT</name>
<organism evidence="1 2">
    <name type="scientific">Rufibacter hautae</name>
    <dbReference type="NCBI Taxonomy" id="2595005"/>
    <lineage>
        <taxon>Bacteria</taxon>
        <taxon>Pseudomonadati</taxon>
        <taxon>Bacteroidota</taxon>
        <taxon>Cytophagia</taxon>
        <taxon>Cytophagales</taxon>
        <taxon>Hymenobacteraceae</taxon>
        <taxon>Rufibacter</taxon>
    </lineage>
</organism>
<protein>
    <submittedName>
        <fullName evidence="1">Uncharacterized protein</fullName>
    </submittedName>
</protein>
<dbReference type="AlphaFoldDB" id="A0A5B6TAY0"/>
<dbReference type="OrthoDB" id="6625339at2"/>